<evidence type="ECO:0000256" key="5">
    <source>
        <dbReference type="ARBA" id="ARBA00022679"/>
    </source>
</evidence>
<dbReference type="GO" id="GO:0005886">
    <property type="term" value="C:plasma membrane"/>
    <property type="evidence" value="ECO:0007669"/>
    <property type="project" value="TreeGrafter"/>
</dbReference>
<dbReference type="PROSITE" id="PS00107">
    <property type="entry name" value="PROTEIN_KINASE_ATP"/>
    <property type="match status" value="1"/>
</dbReference>
<keyword evidence="8 14" id="KW-0547">Nucleotide-binding</keyword>
<sequence>MHTFIFPVLILCAATIAAITNNNDPGYDILMFMKRFQANLREPVNLSEELVCNCSYPGCGAEITRFLGSNYAGLCRSTSGICYKRLFPDRSVILNCLSRDVTPDLYCRVKQPMSDGSVMQCCRNYSFCNGALDLNLMNDYNLDNSIPLIRYIVIFFIATAVFATFILLGFAWINRPLKRWIFYWAHHGSHEEHSEVTGEEKLLMSSTDALGHLSDLLCNLDDSATTGSGSGFPLLAQRTIARQIELQKEIGQGRFGEVWLGFWKGDEVAVKIFSSRDEKSWNREVEIFQTNLLRHPNLLRFIASDNKDTGTSTQLWLITEYHEHGSLYDYLSVNVVSEPVMLQMIRSIAVGLSFLHSEIPGPRGKPAIAHRDLKSKNILVKSDLTCVIADLGLAVRYMNGEINVPDNNKCGTIRYLAPEILEDSFPTSHFEAYKTADMYAMGLIIWEIVWRCGNREKVRPFELPYFDSVGRDPTMEEMKICVCVQKRRPIIQEDWLGDRVVGGVLQMMRECWTESPVCRLTAMNVRKAVDRHAITLDEYLLVVWKYAPRMVLGRHKNVIDILQRFTEVAGDEILNEKYRECDVDNNTEE</sequence>
<evidence type="ECO:0000256" key="11">
    <source>
        <dbReference type="ARBA" id="ARBA00022989"/>
    </source>
</evidence>
<reference evidence="20" key="1">
    <citation type="submission" date="2022-11" db="UniProtKB">
        <authorList>
            <consortium name="WormBaseParasite"/>
        </authorList>
    </citation>
    <scope>IDENTIFICATION</scope>
</reference>
<evidence type="ECO:0000256" key="8">
    <source>
        <dbReference type="ARBA" id="ARBA00022741"/>
    </source>
</evidence>
<evidence type="ECO:0000256" key="7">
    <source>
        <dbReference type="ARBA" id="ARBA00022729"/>
    </source>
</evidence>
<evidence type="ECO:0000259" key="18">
    <source>
        <dbReference type="PROSITE" id="PS51256"/>
    </source>
</evidence>
<keyword evidence="9" id="KW-0418">Kinase</keyword>
<comment type="similarity">
    <text evidence="2">Belongs to the protein kinase superfamily. TKL Ser/Thr protein kinase family. TGFB receptor subfamily.</text>
</comment>
<feature type="domain" description="GS" evidence="18">
    <location>
        <begin position="211"/>
        <end position="243"/>
    </location>
</feature>
<dbReference type="InterPro" id="IPR000719">
    <property type="entry name" value="Prot_kinase_dom"/>
</dbReference>
<dbReference type="Pfam" id="PF07714">
    <property type="entry name" value="PK_Tyr_Ser-Thr"/>
    <property type="match status" value="1"/>
</dbReference>
<feature type="chain" id="PRO_5036711423" description="receptor protein serine/threonine kinase" evidence="16">
    <location>
        <begin position="19"/>
        <end position="589"/>
    </location>
</feature>
<dbReference type="GO" id="GO:0071363">
    <property type="term" value="P:cellular response to growth factor stimulus"/>
    <property type="evidence" value="ECO:0007669"/>
    <property type="project" value="TreeGrafter"/>
</dbReference>
<dbReference type="EC" id="2.7.11.30" evidence="3"/>
<dbReference type="PANTHER" id="PTHR23255">
    <property type="entry name" value="TRANSFORMING GROWTH FACTOR-BETA RECEPTOR TYPE I AND II"/>
    <property type="match status" value="1"/>
</dbReference>
<keyword evidence="13" id="KW-0675">Receptor</keyword>
<dbReference type="InterPro" id="IPR000333">
    <property type="entry name" value="TGFB_receptor"/>
</dbReference>
<evidence type="ECO:0000256" key="13">
    <source>
        <dbReference type="ARBA" id="ARBA00023170"/>
    </source>
</evidence>
<evidence type="ECO:0000256" key="1">
    <source>
        <dbReference type="ARBA" id="ARBA00004479"/>
    </source>
</evidence>
<dbReference type="PROSITE" id="PS00108">
    <property type="entry name" value="PROTEIN_KINASE_ST"/>
    <property type="match status" value="1"/>
</dbReference>
<keyword evidence="11 15" id="KW-1133">Transmembrane helix</keyword>
<dbReference type="CDD" id="cd14056">
    <property type="entry name" value="STKc_TGFbR_I"/>
    <property type="match status" value="1"/>
</dbReference>
<proteinExistence type="inferred from homology"/>
<evidence type="ECO:0000256" key="2">
    <source>
        <dbReference type="ARBA" id="ARBA00009605"/>
    </source>
</evidence>
<dbReference type="PANTHER" id="PTHR23255:SF71">
    <property type="entry name" value="RECEPTOR PROTEIN SERINE_THREONINE KINASE"/>
    <property type="match status" value="1"/>
</dbReference>
<dbReference type="InterPro" id="IPR001245">
    <property type="entry name" value="Ser-Thr/Tyr_kinase_cat_dom"/>
</dbReference>
<feature type="signal peptide" evidence="16">
    <location>
        <begin position="1"/>
        <end position="18"/>
    </location>
</feature>
<keyword evidence="12 15" id="KW-0472">Membrane</keyword>
<dbReference type="Gene3D" id="3.30.200.20">
    <property type="entry name" value="Phosphorylase Kinase, domain 1"/>
    <property type="match status" value="1"/>
</dbReference>
<evidence type="ECO:0000256" key="12">
    <source>
        <dbReference type="ARBA" id="ARBA00023136"/>
    </source>
</evidence>
<dbReference type="SMART" id="SM00467">
    <property type="entry name" value="GS"/>
    <property type="match status" value="1"/>
</dbReference>
<name>A0A915Q2L3_9BILA</name>
<evidence type="ECO:0000256" key="15">
    <source>
        <dbReference type="SAM" id="Phobius"/>
    </source>
</evidence>
<dbReference type="FunFam" id="1.10.510.10:FF:000304">
    <property type="entry name" value="Receptor protein serine/threonine kinase"/>
    <property type="match status" value="1"/>
</dbReference>
<evidence type="ECO:0000256" key="9">
    <source>
        <dbReference type="ARBA" id="ARBA00022777"/>
    </source>
</evidence>
<dbReference type="InterPro" id="IPR003605">
    <property type="entry name" value="GS_dom"/>
</dbReference>
<keyword evidence="4" id="KW-0723">Serine/threonine-protein kinase</keyword>
<dbReference type="Pfam" id="PF08515">
    <property type="entry name" value="TGF_beta_GS"/>
    <property type="match status" value="1"/>
</dbReference>
<dbReference type="Gene3D" id="1.10.510.10">
    <property type="entry name" value="Transferase(Phosphotransferase) domain 1"/>
    <property type="match status" value="1"/>
</dbReference>
<organism evidence="19 20">
    <name type="scientific">Setaria digitata</name>
    <dbReference type="NCBI Taxonomy" id="48799"/>
    <lineage>
        <taxon>Eukaryota</taxon>
        <taxon>Metazoa</taxon>
        <taxon>Ecdysozoa</taxon>
        <taxon>Nematoda</taxon>
        <taxon>Chromadorea</taxon>
        <taxon>Rhabditida</taxon>
        <taxon>Spirurina</taxon>
        <taxon>Spiruromorpha</taxon>
        <taxon>Filarioidea</taxon>
        <taxon>Setariidae</taxon>
        <taxon>Setaria</taxon>
    </lineage>
</organism>
<accession>A0A915Q2L3</accession>
<dbReference type="GO" id="GO:0043235">
    <property type="term" value="C:receptor complex"/>
    <property type="evidence" value="ECO:0007669"/>
    <property type="project" value="TreeGrafter"/>
</dbReference>
<comment type="subcellular location">
    <subcellularLocation>
        <location evidence="1">Membrane</location>
        <topology evidence="1">Single-pass type I membrane protein</topology>
    </subcellularLocation>
</comment>
<dbReference type="AlphaFoldDB" id="A0A915Q2L3"/>
<dbReference type="GO" id="GO:0005524">
    <property type="term" value="F:ATP binding"/>
    <property type="evidence" value="ECO:0007669"/>
    <property type="project" value="UniProtKB-UniRule"/>
</dbReference>
<evidence type="ECO:0000313" key="19">
    <source>
        <dbReference type="Proteomes" id="UP000887581"/>
    </source>
</evidence>
<dbReference type="Proteomes" id="UP000887581">
    <property type="component" value="Unplaced"/>
</dbReference>
<evidence type="ECO:0000256" key="4">
    <source>
        <dbReference type="ARBA" id="ARBA00022527"/>
    </source>
</evidence>
<evidence type="ECO:0000313" key="20">
    <source>
        <dbReference type="WBParaSite" id="sdigi.contig5.g619.t1"/>
    </source>
</evidence>
<protein>
    <recommendedName>
        <fullName evidence="3">receptor protein serine/threonine kinase</fullName>
        <ecNumber evidence="3">2.7.11.30</ecNumber>
    </recommendedName>
</protein>
<feature type="binding site" evidence="14">
    <location>
        <position position="271"/>
    </location>
    <ligand>
        <name>ATP</name>
        <dbReference type="ChEBI" id="CHEBI:30616"/>
    </ligand>
</feature>
<dbReference type="InterPro" id="IPR008271">
    <property type="entry name" value="Ser/Thr_kinase_AS"/>
</dbReference>
<dbReference type="SUPFAM" id="SSF56112">
    <property type="entry name" value="Protein kinase-like (PK-like)"/>
    <property type="match status" value="1"/>
</dbReference>
<evidence type="ECO:0000256" key="6">
    <source>
        <dbReference type="ARBA" id="ARBA00022692"/>
    </source>
</evidence>
<dbReference type="InterPro" id="IPR011009">
    <property type="entry name" value="Kinase-like_dom_sf"/>
</dbReference>
<dbReference type="InterPro" id="IPR017441">
    <property type="entry name" value="Protein_kinase_ATP_BS"/>
</dbReference>
<feature type="transmembrane region" description="Helical" evidence="15">
    <location>
        <begin position="148"/>
        <end position="173"/>
    </location>
</feature>
<keyword evidence="5" id="KW-0808">Transferase</keyword>
<dbReference type="PROSITE" id="PS50011">
    <property type="entry name" value="PROTEIN_KINASE_DOM"/>
    <property type="match status" value="1"/>
</dbReference>
<feature type="domain" description="Protein kinase" evidence="17">
    <location>
        <begin position="244"/>
        <end position="535"/>
    </location>
</feature>
<keyword evidence="7 16" id="KW-0732">Signal</keyword>
<evidence type="ECO:0000256" key="16">
    <source>
        <dbReference type="SAM" id="SignalP"/>
    </source>
</evidence>
<keyword evidence="19" id="KW-1185">Reference proteome</keyword>
<dbReference type="GO" id="GO:0004675">
    <property type="term" value="F:transmembrane receptor protein serine/threonine kinase activity"/>
    <property type="evidence" value="ECO:0007669"/>
    <property type="project" value="UniProtKB-EC"/>
</dbReference>
<evidence type="ECO:0000256" key="14">
    <source>
        <dbReference type="PROSITE-ProRule" id="PRU10141"/>
    </source>
</evidence>
<dbReference type="SMART" id="SM00220">
    <property type="entry name" value="S_TKc"/>
    <property type="match status" value="1"/>
</dbReference>
<keyword evidence="10 14" id="KW-0067">ATP-binding</keyword>
<evidence type="ECO:0000259" key="17">
    <source>
        <dbReference type="PROSITE" id="PS50011"/>
    </source>
</evidence>
<dbReference type="PROSITE" id="PS51256">
    <property type="entry name" value="GS"/>
    <property type="match status" value="1"/>
</dbReference>
<evidence type="ECO:0000256" key="10">
    <source>
        <dbReference type="ARBA" id="ARBA00022840"/>
    </source>
</evidence>
<dbReference type="WBParaSite" id="sdigi.contig5.g619.t1">
    <property type="protein sequence ID" value="sdigi.contig5.g619.t1"/>
    <property type="gene ID" value="sdigi.contig5.g619"/>
</dbReference>
<evidence type="ECO:0000256" key="3">
    <source>
        <dbReference type="ARBA" id="ARBA00012401"/>
    </source>
</evidence>
<keyword evidence="6 15" id="KW-0812">Transmembrane</keyword>